<proteinExistence type="predicted"/>
<protein>
    <submittedName>
        <fullName evidence="1">Uncharacterized protein</fullName>
    </submittedName>
</protein>
<dbReference type="EMBL" id="JACXVP010000002">
    <property type="protein sequence ID" value="KAG5627274.1"/>
    <property type="molecule type" value="Genomic_DNA"/>
</dbReference>
<evidence type="ECO:0000313" key="1">
    <source>
        <dbReference type="EMBL" id="KAG5627274.1"/>
    </source>
</evidence>
<dbReference type="Proteomes" id="UP000824120">
    <property type="component" value="Chromosome 2"/>
</dbReference>
<gene>
    <name evidence="1" type="ORF">H5410_012492</name>
</gene>
<reference evidence="1 2" key="1">
    <citation type="submission" date="2020-09" db="EMBL/GenBank/DDBJ databases">
        <title>De no assembly of potato wild relative species, Solanum commersonii.</title>
        <authorList>
            <person name="Cho K."/>
        </authorList>
    </citation>
    <scope>NUCLEOTIDE SEQUENCE [LARGE SCALE GENOMIC DNA]</scope>
    <source>
        <strain evidence="1">LZ3.2</strain>
        <tissue evidence="1">Leaf</tissue>
    </source>
</reference>
<evidence type="ECO:0000313" key="2">
    <source>
        <dbReference type="Proteomes" id="UP000824120"/>
    </source>
</evidence>
<comment type="caution">
    <text evidence="1">The sequence shown here is derived from an EMBL/GenBank/DDBJ whole genome shotgun (WGS) entry which is preliminary data.</text>
</comment>
<accession>A0A9J6AST2</accession>
<name>A0A9J6AST2_SOLCO</name>
<keyword evidence="2" id="KW-1185">Reference proteome</keyword>
<sequence>MNFLKRWFISVLTRATIQRTRSSGPSWFCYVLAILIKSEQHHLNASIRKDRSKIVGCWPENCLAPDRTTVGMVTIDELVAVSGCVIPVLVLVPSLPALPISLSRRQFNSHEKEKLEERITNSTIGKCSIFIVQKNKIICLKKKVIPCSSWTKVLPPVYALTFHPCHQWRSQNFD</sequence>
<organism evidence="1 2">
    <name type="scientific">Solanum commersonii</name>
    <name type="common">Commerson's wild potato</name>
    <name type="synonym">Commerson's nightshade</name>
    <dbReference type="NCBI Taxonomy" id="4109"/>
    <lineage>
        <taxon>Eukaryota</taxon>
        <taxon>Viridiplantae</taxon>
        <taxon>Streptophyta</taxon>
        <taxon>Embryophyta</taxon>
        <taxon>Tracheophyta</taxon>
        <taxon>Spermatophyta</taxon>
        <taxon>Magnoliopsida</taxon>
        <taxon>eudicotyledons</taxon>
        <taxon>Gunneridae</taxon>
        <taxon>Pentapetalae</taxon>
        <taxon>asterids</taxon>
        <taxon>lamiids</taxon>
        <taxon>Solanales</taxon>
        <taxon>Solanaceae</taxon>
        <taxon>Solanoideae</taxon>
        <taxon>Solaneae</taxon>
        <taxon>Solanum</taxon>
    </lineage>
</organism>
<dbReference type="AlphaFoldDB" id="A0A9J6AST2"/>